<gene>
    <name evidence="1" type="ORF">CW686_06560</name>
</gene>
<dbReference type="Pfam" id="PF04883">
    <property type="entry name" value="HK97-gp10_like"/>
    <property type="match status" value="1"/>
</dbReference>
<dbReference type="NCBIfam" id="TIGR01725">
    <property type="entry name" value="phge_HK97_gp10"/>
    <property type="match status" value="1"/>
</dbReference>
<reference evidence="1 2" key="1">
    <citation type="submission" date="2017-12" db="EMBL/GenBank/DDBJ databases">
        <title>Genomics of Macrococcus caseolyticus.</title>
        <authorList>
            <person name="MacFadyen A.C."/>
            <person name="Paterson G.K."/>
        </authorList>
    </citation>
    <scope>NUCLEOTIDE SEQUENCE [LARGE SCALE GENOMIC DNA]</scope>
    <source>
        <strain evidence="1 2">5788_EF188</strain>
    </source>
</reference>
<accession>A0A855GTN7</accession>
<organism evidence="1 2">
    <name type="scientific">Macrococcoides caseolyticum</name>
    <dbReference type="NCBI Taxonomy" id="69966"/>
    <lineage>
        <taxon>Bacteria</taxon>
        <taxon>Bacillati</taxon>
        <taxon>Bacillota</taxon>
        <taxon>Bacilli</taxon>
        <taxon>Bacillales</taxon>
        <taxon>Staphylococcaceae</taxon>
        <taxon>Macrococcoides</taxon>
    </lineage>
</organism>
<dbReference type="AlphaFoldDB" id="A0A855GTN7"/>
<dbReference type="RefSeq" id="WP_101144233.1">
    <property type="nucleotide sequence ID" value="NZ_PIXD01000004.1"/>
</dbReference>
<name>A0A855GTN7_9STAP</name>
<protein>
    <recommendedName>
        <fullName evidence="3">HK97 gp10 family phage protein</fullName>
    </recommendedName>
</protein>
<proteinExistence type="predicted"/>
<sequence length="125" mass="14110">MSLKTSGFDNANLNKLLMNINGARNKVVQAGAEVQFKAIKKDIFVDTGKARDRLIIGKPHQRNGETIIKIGWPEGSKVEYRAHFVEWGTVHQKPQMKITNAVKNSMETKKRAMNAVMRREYGLNG</sequence>
<evidence type="ECO:0000313" key="1">
    <source>
        <dbReference type="EMBL" id="PKE26165.1"/>
    </source>
</evidence>
<evidence type="ECO:0000313" key="2">
    <source>
        <dbReference type="Proteomes" id="UP000233482"/>
    </source>
</evidence>
<dbReference type="InterPro" id="IPR010064">
    <property type="entry name" value="HK97-gp10_tail"/>
</dbReference>
<evidence type="ECO:0008006" key="3">
    <source>
        <dbReference type="Google" id="ProtNLM"/>
    </source>
</evidence>
<dbReference type="EMBL" id="PIXC01000012">
    <property type="protein sequence ID" value="PKE26165.1"/>
    <property type="molecule type" value="Genomic_DNA"/>
</dbReference>
<dbReference type="Proteomes" id="UP000233482">
    <property type="component" value="Unassembled WGS sequence"/>
</dbReference>
<comment type="caution">
    <text evidence="1">The sequence shown here is derived from an EMBL/GenBank/DDBJ whole genome shotgun (WGS) entry which is preliminary data.</text>
</comment>